<proteinExistence type="predicted"/>
<name>A0A7M7NMC9_STRPU</name>
<dbReference type="GeneID" id="100892246"/>
<evidence type="ECO:0000256" key="1">
    <source>
        <dbReference type="SAM" id="MobiDB-lite"/>
    </source>
</evidence>
<feature type="compositionally biased region" description="Polar residues" evidence="1">
    <location>
        <begin position="225"/>
        <end position="236"/>
    </location>
</feature>
<dbReference type="Proteomes" id="UP000007110">
    <property type="component" value="Unassembled WGS sequence"/>
</dbReference>
<dbReference type="AlphaFoldDB" id="A0A7M7NMC9"/>
<evidence type="ECO:0000313" key="2">
    <source>
        <dbReference type="EnsemblMetazoa" id="XP_030838786"/>
    </source>
</evidence>
<dbReference type="OMA" id="VCFARMK"/>
<reference evidence="3" key="1">
    <citation type="submission" date="2015-02" db="EMBL/GenBank/DDBJ databases">
        <title>Genome sequencing for Strongylocentrotus purpuratus.</title>
        <authorList>
            <person name="Murali S."/>
            <person name="Liu Y."/>
            <person name="Vee V."/>
            <person name="English A."/>
            <person name="Wang M."/>
            <person name="Skinner E."/>
            <person name="Han Y."/>
            <person name="Muzny D.M."/>
            <person name="Worley K.C."/>
            <person name="Gibbs R.A."/>
        </authorList>
    </citation>
    <scope>NUCLEOTIDE SEQUENCE</scope>
</reference>
<keyword evidence="3" id="KW-1185">Reference proteome</keyword>
<reference evidence="2" key="2">
    <citation type="submission" date="2021-01" db="UniProtKB">
        <authorList>
            <consortium name="EnsemblMetazoa"/>
        </authorList>
    </citation>
    <scope>IDENTIFICATION</scope>
</reference>
<dbReference type="RefSeq" id="XP_030838786.1">
    <property type="nucleotide sequence ID" value="XM_030982926.1"/>
</dbReference>
<dbReference type="InParanoid" id="A0A7M7NMC9"/>
<feature type="region of interest" description="Disordered" evidence="1">
    <location>
        <begin position="203"/>
        <end position="236"/>
    </location>
</feature>
<dbReference type="EnsemblMetazoa" id="XM_030982926">
    <property type="protein sequence ID" value="XP_030838786"/>
    <property type="gene ID" value="LOC100892246"/>
</dbReference>
<organism evidence="2 3">
    <name type="scientific">Strongylocentrotus purpuratus</name>
    <name type="common">Purple sea urchin</name>
    <dbReference type="NCBI Taxonomy" id="7668"/>
    <lineage>
        <taxon>Eukaryota</taxon>
        <taxon>Metazoa</taxon>
        <taxon>Echinodermata</taxon>
        <taxon>Eleutherozoa</taxon>
        <taxon>Echinozoa</taxon>
        <taxon>Echinoidea</taxon>
        <taxon>Euechinoidea</taxon>
        <taxon>Echinacea</taxon>
        <taxon>Camarodonta</taxon>
        <taxon>Echinidea</taxon>
        <taxon>Strongylocentrotidae</taxon>
        <taxon>Strongylocentrotus</taxon>
    </lineage>
</organism>
<evidence type="ECO:0008006" key="4">
    <source>
        <dbReference type="Google" id="ProtNLM"/>
    </source>
</evidence>
<sequence length="236" mass="26681">MIIYPGDHADVDLLEDEAVEGTFFTKSRNGDMSVELFYSWIGNHFLDYAPTGKPILLLISGNWPYVDMYVSRLCKDKQIILYCMPPYTNLFQEPLLWGFSRQLPLEWKRESMNFEILNPGMKVDRYAFPAVFSNVWTQQASGSNIMAAFDRSRIWPADSKNRQRTLTVPDHSSVQCFDEDGNAIEVAMYEEVTSECPADVVQKEGNVGDVTSRAATDGKVKDGKPTSSSSLRKPNP</sequence>
<evidence type="ECO:0000313" key="3">
    <source>
        <dbReference type="Proteomes" id="UP000007110"/>
    </source>
</evidence>
<protein>
    <recommendedName>
        <fullName evidence="4">DDE-1 domain-containing protein</fullName>
    </recommendedName>
</protein>
<accession>A0A7M7NMC9</accession>
<dbReference type="OrthoDB" id="6773793at2759"/>